<proteinExistence type="predicted"/>
<dbReference type="Proteomes" id="UP000250197">
    <property type="component" value="Chromosome"/>
</dbReference>
<organism evidence="1 2">
    <name type="scientific">Corynebacterium striatum</name>
    <dbReference type="NCBI Taxonomy" id="43770"/>
    <lineage>
        <taxon>Bacteria</taxon>
        <taxon>Bacillati</taxon>
        <taxon>Actinomycetota</taxon>
        <taxon>Actinomycetes</taxon>
        <taxon>Mycobacteriales</taxon>
        <taxon>Corynebacteriaceae</taxon>
        <taxon>Corynebacterium</taxon>
    </lineage>
</organism>
<protein>
    <submittedName>
        <fullName evidence="1">Uncharacterized protein</fullName>
    </submittedName>
</protein>
<evidence type="ECO:0000313" key="2">
    <source>
        <dbReference type="Proteomes" id="UP000250197"/>
    </source>
</evidence>
<sequence>MFTTEITSITAESTPHFPHTVDTVIIPMNSTNAFNQHSIATVALALRFQFKLQGTKVTFEWFYPHLFPVII</sequence>
<dbReference type="AlphaFoldDB" id="A0A2Z2J9E7"/>
<reference evidence="1 2" key="1">
    <citation type="submission" date="2017-05" db="EMBL/GenBank/DDBJ databases">
        <title>Complete genome sequence of Corynebacterium striatum KC-Na-1 isolated from Neophocaena asiaeorientalis in Korea.</title>
        <authorList>
            <person name="Kim J.H."/>
            <person name="Lee K."/>
        </authorList>
    </citation>
    <scope>NUCLEOTIDE SEQUENCE [LARGE SCALE GENOMIC DNA]</scope>
    <source>
        <strain evidence="1 2">KC-Na-01</strain>
    </source>
</reference>
<accession>A0A2Z2J9E7</accession>
<gene>
    <name evidence="1" type="ORF">CBE89_10495</name>
</gene>
<name>A0A2Z2J9E7_CORST</name>
<dbReference type="KEGG" id="cstr:CBE89_10495"/>
<dbReference type="EMBL" id="CP021252">
    <property type="protein sequence ID" value="ART21868.1"/>
    <property type="molecule type" value="Genomic_DNA"/>
</dbReference>
<evidence type="ECO:0000313" key="1">
    <source>
        <dbReference type="EMBL" id="ART21868.1"/>
    </source>
</evidence>